<evidence type="ECO:0000256" key="6">
    <source>
        <dbReference type="ARBA" id="ARBA00023157"/>
    </source>
</evidence>
<feature type="disulfide bond" evidence="8">
    <location>
        <begin position="57"/>
        <end position="84"/>
    </location>
</feature>
<protein>
    <submittedName>
        <fullName evidence="13">C4b-binding protein alpha chain-like</fullName>
    </submittedName>
</protein>
<dbReference type="Pfam" id="PF00084">
    <property type="entry name" value="Sushi"/>
    <property type="match status" value="4"/>
</dbReference>
<feature type="domain" description="Sushi" evidence="12">
    <location>
        <begin position="87"/>
        <end position="143"/>
    </location>
</feature>
<accession>A0A667YS46</accession>
<dbReference type="RefSeq" id="XP_029912613.1">
    <property type="nucleotide sequence ID" value="XM_030056753.1"/>
</dbReference>
<evidence type="ECO:0000256" key="8">
    <source>
        <dbReference type="PROSITE-ProRule" id="PRU00302"/>
    </source>
</evidence>
<dbReference type="InParanoid" id="A0A667YS46"/>
<evidence type="ECO:0000256" key="4">
    <source>
        <dbReference type="ARBA" id="ARBA00022729"/>
    </source>
</evidence>
<feature type="compositionally biased region" description="Basic and acidic residues" evidence="9">
    <location>
        <begin position="311"/>
        <end position="326"/>
    </location>
</feature>
<organism evidence="13 14">
    <name type="scientific">Myripristis murdjan</name>
    <name type="common">pinecone soldierfish</name>
    <dbReference type="NCBI Taxonomy" id="586833"/>
    <lineage>
        <taxon>Eukaryota</taxon>
        <taxon>Metazoa</taxon>
        <taxon>Chordata</taxon>
        <taxon>Craniata</taxon>
        <taxon>Vertebrata</taxon>
        <taxon>Euteleostomi</taxon>
        <taxon>Actinopterygii</taxon>
        <taxon>Neopterygii</taxon>
        <taxon>Teleostei</taxon>
        <taxon>Neoteleostei</taxon>
        <taxon>Acanthomorphata</taxon>
        <taxon>Holocentriformes</taxon>
        <taxon>Holocentridae</taxon>
        <taxon>Myripristis</taxon>
    </lineage>
</organism>
<keyword evidence="10" id="KW-1133">Transmembrane helix</keyword>
<feature type="domain" description="Sushi" evidence="12">
    <location>
        <begin position="24"/>
        <end position="86"/>
    </location>
</feature>
<proteinExistence type="predicted"/>
<dbReference type="InterPro" id="IPR035976">
    <property type="entry name" value="Sushi/SCR/CCP_sf"/>
</dbReference>
<dbReference type="SMART" id="SM00032">
    <property type="entry name" value="CCP"/>
    <property type="match status" value="4"/>
</dbReference>
<dbReference type="FunFam" id="2.10.70.10:FF:000003">
    <property type="entry name" value="Versican core protein"/>
    <property type="match status" value="1"/>
</dbReference>
<sequence length="337" mass="36237">MKPVGVSYLLLLSTISLTGIAQAQNCSVPVAGPNMHLSENDIFTTHFENGSEVTFVCDVGYASAGGARKIICIAGTWSQVNLKCERKNCGSPGEVENGEFLYQDTLFGDKAVARCNPGYMMVGQNERICRDGGWSGRVPVCEVVTCEPPPQVENASPFTPQRDSYSYRDVVQYKCQKDFTLNGSSSLTCSENGHFTPDPPKCIKVICEDPNIANAHFESGARPPYGYKAFVVFRCNTGFVMEGRPGLTCTIDGQWSPKPPICKLDATVPPPTGSSHSHAVGIGIGVAVAVVIVATGIYLYAKRNSKKKNHTLGDDDAGKSHQKDQQEPLALAPADLP</sequence>
<comment type="caution">
    <text evidence="8">Lacks conserved residue(s) required for the propagation of feature annotation.</text>
</comment>
<evidence type="ECO:0000256" key="1">
    <source>
        <dbReference type="ARBA" id="ARBA00004613"/>
    </source>
</evidence>
<dbReference type="Gene3D" id="2.10.70.10">
    <property type="entry name" value="Complement Module, domain 1"/>
    <property type="match status" value="4"/>
</dbReference>
<dbReference type="Ensembl" id="ENSMMDT00005029938.1">
    <property type="protein sequence ID" value="ENSMMDP00005029248.1"/>
    <property type="gene ID" value="ENSMMDG00005013932.1"/>
</dbReference>
<dbReference type="GO" id="GO:0005576">
    <property type="term" value="C:extracellular region"/>
    <property type="evidence" value="ECO:0007669"/>
    <property type="project" value="UniProtKB-SubCell"/>
</dbReference>
<evidence type="ECO:0000256" key="7">
    <source>
        <dbReference type="ARBA" id="ARBA00023180"/>
    </source>
</evidence>
<reference evidence="13" key="1">
    <citation type="submission" date="2019-06" db="EMBL/GenBank/DDBJ databases">
        <authorList>
            <consortium name="Wellcome Sanger Institute Data Sharing"/>
        </authorList>
    </citation>
    <scope>NUCLEOTIDE SEQUENCE [LARGE SCALE GENOMIC DNA]</scope>
</reference>
<evidence type="ECO:0000313" key="14">
    <source>
        <dbReference type="Proteomes" id="UP000472263"/>
    </source>
</evidence>
<dbReference type="GeneID" id="115362707"/>
<evidence type="ECO:0000256" key="9">
    <source>
        <dbReference type="SAM" id="MobiDB-lite"/>
    </source>
</evidence>
<dbReference type="PROSITE" id="PS50923">
    <property type="entry name" value="SUSHI"/>
    <property type="match status" value="4"/>
</dbReference>
<feature type="chain" id="PRO_5025525993" evidence="11">
    <location>
        <begin position="24"/>
        <end position="337"/>
    </location>
</feature>
<dbReference type="CDD" id="cd00033">
    <property type="entry name" value="CCP"/>
    <property type="match status" value="4"/>
</dbReference>
<dbReference type="PANTHER" id="PTHR46393">
    <property type="entry name" value="SUSHI DOMAIN-CONTAINING PROTEIN"/>
    <property type="match status" value="1"/>
</dbReference>
<evidence type="ECO:0000313" key="13">
    <source>
        <dbReference type="Ensembl" id="ENSMMDP00005029248.1"/>
    </source>
</evidence>
<keyword evidence="4 11" id="KW-0732">Signal</keyword>
<dbReference type="FunFam" id="2.10.70.10:FF:000014">
    <property type="entry name" value="Membrane cofactor protein"/>
    <property type="match status" value="1"/>
</dbReference>
<gene>
    <name evidence="13" type="primary">LOC115362707</name>
</gene>
<keyword evidence="2" id="KW-0964">Secreted</keyword>
<comment type="subcellular location">
    <subcellularLocation>
        <location evidence="1">Secreted</location>
    </subcellularLocation>
</comment>
<feature type="disulfide bond" evidence="8">
    <location>
        <begin position="175"/>
        <end position="202"/>
    </location>
</feature>
<keyword evidence="14" id="KW-1185">Reference proteome</keyword>
<evidence type="ECO:0000256" key="10">
    <source>
        <dbReference type="SAM" id="Phobius"/>
    </source>
</evidence>
<feature type="region of interest" description="Disordered" evidence="9">
    <location>
        <begin position="309"/>
        <end position="337"/>
    </location>
</feature>
<dbReference type="GeneTree" id="ENSGT00940000164219"/>
<dbReference type="AlphaFoldDB" id="A0A667YS46"/>
<dbReference type="InterPro" id="IPR000436">
    <property type="entry name" value="Sushi_SCR_CCP_dom"/>
</dbReference>
<dbReference type="SUPFAM" id="SSF57535">
    <property type="entry name" value="Complement control module/SCR domain"/>
    <property type="match status" value="4"/>
</dbReference>
<reference evidence="13" key="3">
    <citation type="submission" date="2025-09" db="UniProtKB">
        <authorList>
            <consortium name="Ensembl"/>
        </authorList>
    </citation>
    <scope>IDENTIFICATION</scope>
</reference>
<keyword evidence="10" id="KW-0812">Transmembrane</keyword>
<dbReference type="Proteomes" id="UP000472263">
    <property type="component" value="Chromosome 7"/>
</dbReference>
<keyword evidence="6 8" id="KW-1015">Disulfide bond</keyword>
<feature type="signal peptide" evidence="11">
    <location>
        <begin position="1"/>
        <end position="23"/>
    </location>
</feature>
<keyword evidence="10" id="KW-0472">Membrane</keyword>
<feature type="disulfide bond" evidence="8">
    <location>
        <begin position="235"/>
        <end position="262"/>
    </location>
</feature>
<keyword evidence="3 8" id="KW-0768">Sushi</keyword>
<feature type="domain" description="Sushi" evidence="12">
    <location>
        <begin position="144"/>
        <end position="204"/>
    </location>
</feature>
<evidence type="ECO:0000256" key="11">
    <source>
        <dbReference type="SAM" id="SignalP"/>
    </source>
</evidence>
<evidence type="ECO:0000256" key="2">
    <source>
        <dbReference type="ARBA" id="ARBA00022525"/>
    </source>
</evidence>
<evidence type="ECO:0000256" key="5">
    <source>
        <dbReference type="ARBA" id="ARBA00022737"/>
    </source>
</evidence>
<feature type="disulfide bond" evidence="8">
    <location>
        <begin position="146"/>
        <end position="189"/>
    </location>
</feature>
<dbReference type="PANTHER" id="PTHR46393:SF7">
    <property type="entry name" value="COMPLEMENT C2"/>
    <property type="match status" value="1"/>
</dbReference>
<name>A0A667YS46_9TELE</name>
<evidence type="ECO:0000256" key="3">
    <source>
        <dbReference type="ARBA" id="ARBA00022659"/>
    </source>
</evidence>
<feature type="transmembrane region" description="Helical" evidence="10">
    <location>
        <begin position="279"/>
        <end position="301"/>
    </location>
</feature>
<feature type="domain" description="Sushi" evidence="12">
    <location>
        <begin position="205"/>
        <end position="264"/>
    </location>
</feature>
<reference evidence="13" key="2">
    <citation type="submission" date="2025-08" db="UniProtKB">
        <authorList>
            <consortium name="Ensembl"/>
        </authorList>
    </citation>
    <scope>IDENTIFICATION</scope>
</reference>
<keyword evidence="5" id="KW-0677">Repeat</keyword>
<evidence type="ECO:0000259" key="12">
    <source>
        <dbReference type="PROSITE" id="PS50923"/>
    </source>
</evidence>
<keyword evidence="7" id="KW-0325">Glycoprotein</keyword>